<evidence type="ECO:0000259" key="2">
    <source>
        <dbReference type="PROSITE" id="PS50097"/>
    </source>
</evidence>
<protein>
    <recommendedName>
        <fullName evidence="2">BTB domain-containing protein</fullName>
    </recommendedName>
</protein>
<dbReference type="InterPro" id="IPR011333">
    <property type="entry name" value="SKP1/BTB/POZ_sf"/>
</dbReference>
<accession>A0AAJ8MVQ0</accession>
<dbReference type="KEGG" id="ksn:43592516"/>
<gene>
    <name evidence="3" type="ORF">CI109_101273</name>
</gene>
<reference evidence="3" key="2">
    <citation type="submission" date="2024-01" db="EMBL/GenBank/DDBJ databases">
        <title>Comparative genomics of Cryptococcus and Kwoniella reveals pathogenesis evolution and contrasting modes of karyotype evolution via chromosome fusion or intercentromeric recombination.</title>
        <authorList>
            <person name="Coelho M.A."/>
            <person name="David-Palma M."/>
            <person name="Shea T."/>
            <person name="Bowers K."/>
            <person name="McGinley-Smith S."/>
            <person name="Mohammad A.W."/>
            <person name="Gnirke A."/>
            <person name="Yurkov A.M."/>
            <person name="Nowrousian M."/>
            <person name="Sun S."/>
            <person name="Cuomo C.A."/>
            <person name="Heitman J."/>
        </authorList>
    </citation>
    <scope>NUCLEOTIDE SEQUENCE</scope>
    <source>
        <strain evidence="3">CBS 12478</strain>
    </source>
</reference>
<name>A0AAJ8MVQ0_9TREE</name>
<dbReference type="Gene3D" id="3.30.710.10">
    <property type="entry name" value="Potassium Channel Kv1.1, Chain A"/>
    <property type="match status" value="1"/>
</dbReference>
<dbReference type="EMBL" id="CP144052">
    <property type="protein sequence ID" value="WWD16841.1"/>
    <property type="molecule type" value="Genomic_DNA"/>
</dbReference>
<keyword evidence="4" id="KW-1185">Reference proteome</keyword>
<feature type="region of interest" description="Disordered" evidence="1">
    <location>
        <begin position="1"/>
        <end position="43"/>
    </location>
</feature>
<organism evidence="3 4">
    <name type="scientific">Kwoniella shandongensis</name>
    <dbReference type="NCBI Taxonomy" id="1734106"/>
    <lineage>
        <taxon>Eukaryota</taxon>
        <taxon>Fungi</taxon>
        <taxon>Dikarya</taxon>
        <taxon>Basidiomycota</taxon>
        <taxon>Agaricomycotina</taxon>
        <taxon>Tremellomycetes</taxon>
        <taxon>Tremellales</taxon>
        <taxon>Cryptococcaceae</taxon>
        <taxon>Kwoniella</taxon>
    </lineage>
</organism>
<feature type="domain" description="BTB" evidence="2">
    <location>
        <begin position="52"/>
        <end position="131"/>
    </location>
</feature>
<dbReference type="Proteomes" id="UP000322225">
    <property type="component" value="Chromosome 2"/>
</dbReference>
<reference evidence="3" key="1">
    <citation type="submission" date="2017-08" db="EMBL/GenBank/DDBJ databases">
        <authorList>
            <person name="Cuomo C."/>
            <person name="Billmyre B."/>
            <person name="Heitman J."/>
        </authorList>
    </citation>
    <scope>NUCLEOTIDE SEQUENCE</scope>
    <source>
        <strain evidence="3">CBS 12478</strain>
    </source>
</reference>
<dbReference type="PROSITE" id="PS50097">
    <property type="entry name" value="BTB"/>
    <property type="match status" value="1"/>
</dbReference>
<dbReference type="RefSeq" id="XP_031857361.2">
    <property type="nucleotide sequence ID" value="XM_032008344.2"/>
</dbReference>
<proteinExistence type="predicted"/>
<sequence length="289" mass="32736">MRKNIPPTNPSPHTPRRPIMSSDTESPKSQSSSLVEVENEPKMDEVHSDAEADLILISSDYVAFKVYKYHLISASPVFRHMLLSSGRSNGDTDAADKEDDRIVLTDTFFEVSGVVRLFLDLLQSNKWPEPTSNDIDYLFPLFSFLDKYERGLVRHAAFRVAYDILKSKSANISPHHLFILGSDMDDTHYCADAILMMVGKVWVSNTDDKGRKVDRWFWGSSGVKTVEAPPNGSNVMDPRFWDARELAAMQPLHLLALMRATTKYDLTSGTKMDWNGLADEFLRIMKTVK</sequence>
<evidence type="ECO:0000256" key="1">
    <source>
        <dbReference type="SAM" id="MobiDB-lite"/>
    </source>
</evidence>
<dbReference type="InterPro" id="IPR000210">
    <property type="entry name" value="BTB/POZ_dom"/>
</dbReference>
<dbReference type="AlphaFoldDB" id="A0AAJ8MVQ0"/>
<feature type="compositionally biased region" description="Polar residues" evidence="1">
    <location>
        <begin position="21"/>
        <end position="34"/>
    </location>
</feature>
<dbReference type="GeneID" id="43592516"/>
<evidence type="ECO:0000313" key="4">
    <source>
        <dbReference type="Proteomes" id="UP000322225"/>
    </source>
</evidence>
<evidence type="ECO:0000313" key="3">
    <source>
        <dbReference type="EMBL" id="WWD16841.1"/>
    </source>
</evidence>